<dbReference type="PROSITE" id="PS51203">
    <property type="entry name" value="CS"/>
    <property type="match status" value="1"/>
</dbReference>
<dbReference type="PANTHER" id="PTHR12356">
    <property type="entry name" value="NUCLEAR MOVEMENT PROTEIN NUDC"/>
    <property type="match status" value="1"/>
</dbReference>
<feature type="domain" description="CS" evidence="8">
    <location>
        <begin position="144"/>
        <end position="235"/>
    </location>
</feature>
<evidence type="ECO:0000256" key="3">
    <source>
        <dbReference type="ARBA" id="ARBA00017641"/>
    </source>
</evidence>
<dbReference type="InterPro" id="IPR008978">
    <property type="entry name" value="HSP20-like_chaperone"/>
</dbReference>
<keyword evidence="9" id="KW-1185">Reference proteome</keyword>
<feature type="compositionally biased region" description="Basic and acidic residues" evidence="7">
    <location>
        <begin position="86"/>
        <end position="100"/>
    </location>
</feature>
<feature type="compositionally biased region" description="Polar residues" evidence="7">
    <location>
        <begin position="101"/>
        <end position="118"/>
    </location>
</feature>
<name>A0A6P7U087_9MOLL</name>
<evidence type="ECO:0000256" key="5">
    <source>
        <dbReference type="ARBA" id="ARBA00022553"/>
    </source>
</evidence>
<evidence type="ECO:0000313" key="10">
    <source>
        <dbReference type="RefSeq" id="XP_029657438.1"/>
    </source>
</evidence>
<evidence type="ECO:0000256" key="2">
    <source>
        <dbReference type="ARBA" id="ARBA00010513"/>
    </source>
</evidence>
<dbReference type="Gene3D" id="2.60.40.790">
    <property type="match status" value="1"/>
</dbReference>
<dbReference type="RefSeq" id="XP_029657438.1">
    <property type="nucleotide sequence ID" value="XM_029801578.1"/>
</dbReference>
<dbReference type="Pfam" id="PF04969">
    <property type="entry name" value="CS"/>
    <property type="match status" value="1"/>
</dbReference>
<dbReference type="Pfam" id="PF14050">
    <property type="entry name" value="Nudc_N"/>
    <property type="match status" value="1"/>
</dbReference>
<dbReference type="SUPFAM" id="SSF49764">
    <property type="entry name" value="HSP20-like chaperones"/>
    <property type="match status" value="1"/>
</dbReference>
<dbReference type="InterPro" id="IPR007052">
    <property type="entry name" value="CS_dom"/>
</dbReference>
<dbReference type="Proteomes" id="UP000515154">
    <property type="component" value="Unplaced"/>
</dbReference>
<comment type="similarity">
    <text evidence="2">Belongs to the nudC family.</text>
</comment>
<protein>
    <recommendedName>
        <fullName evidence="3">Nuclear migration protein nudC</fullName>
    </recommendedName>
    <alternativeName>
        <fullName evidence="6">Nuclear distribution protein C homolog</fullName>
    </alternativeName>
</protein>
<evidence type="ECO:0000256" key="7">
    <source>
        <dbReference type="SAM" id="MobiDB-lite"/>
    </source>
</evidence>
<accession>A0A6P7U087</accession>
<reference evidence="10" key="1">
    <citation type="submission" date="2025-08" db="UniProtKB">
        <authorList>
            <consortium name="RefSeq"/>
        </authorList>
    </citation>
    <scope>IDENTIFICATION</scope>
</reference>
<sequence length="235" mass="26875">MDSEYENYDKIFLSMAQNMEGGIEKFLDVLFSFLRRKTDFFTPEAKDKAYSLVKSRMDYQFSLVKEQPKKPEKPQPRKVVNEPPPEEEKVTELTDQEFERLQQQNMEDSTPANGNNSDKLTEIPDEEDAEEDRGKLAPNSGNGANLENYSWTQTLQDIEVFCIKCHFQLKVPIRPPSGGRLRGKDVNVKISRKNLTVGLKNATPIIDGDLYAELRTDNCTWVVDGSTVTVFLEKV</sequence>
<dbReference type="PANTHER" id="PTHR12356:SF3">
    <property type="entry name" value="NUCLEAR MIGRATION PROTEIN NUDC"/>
    <property type="match status" value="1"/>
</dbReference>
<dbReference type="GO" id="GO:0051082">
    <property type="term" value="F:unfolded protein binding"/>
    <property type="evidence" value="ECO:0007669"/>
    <property type="project" value="TreeGrafter"/>
</dbReference>
<evidence type="ECO:0000256" key="4">
    <source>
        <dbReference type="ARBA" id="ARBA00022490"/>
    </source>
</evidence>
<dbReference type="GO" id="GO:0006457">
    <property type="term" value="P:protein folding"/>
    <property type="evidence" value="ECO:0007669"/>
    <property type="project" value="TreeGrafter"/>
</dbReference>
<dbReference type="GO" id="GO:0005737">
    <property type="term" value="C:cytoplasm"/>
    <property type="evidence" value="ECO:0007669"/>
    <property type="project" value="UniProtKB-SubCell"/>
</dbReference>
<dbReference type="InterPro" id="IPR025934">
    <property type="entry name" value="NudC_N_dom"/>
</dbReference>
<dbReference type="KEGG" id="osn:115231590"/>
<evidence type="ECO:0000256" key="6">
    <source>
        <dbReference type="ARBA" id="ARBA00030427"/>
    </source>
</evidence>
<feature type="compositionally biased region" description="Basic and acidic residues" evidence="7">
    <location>
        <begin position="66"/>
        <end position="75"/>
    </location>
</feature>
<dbReference type="AlphaFoldDB" id="A0A6P7U087"/>
<keyword evidence="5" id="KW-0597">Phosphoprotein</keyword>
<gene>
    <name evidence="10" type="primary">LOC115231590</name>
</gene>
<evidence type="ECO:0000256" key="1">
    <source>
        <dbReference type="ARBA" id="ARBA00004496"/>
    </source>
</evidence>
<proteinExistence type="inferred from homology"/>
<feature type="region of interest" description="Disordered" evidence="7">
    <location>
        <begin position="64"/>
        <end position="145"/>
    </location>
</feature>
<comment type="subcellular location">
    <subcellularLocation>
        <location evidence="1">Cytoplasm</location>
    </subcellularLocation>
</comment>
<keyword evidence="4" id="KW-0963">Cytoplasm</keyword>
<organism evidence="9 10">
    <name type="scientific">Octopus sinensis</name>
    <name type="common">East Asian common octopus</name>
    <dbReference type="NCBI Taxonomy" id="2607531"/>
    <lineage>
        <taxon>Eukaryota</taxon>
        <taxon>Metazoa</taxon>
        <taxon>Spiralia</taxon>
        <taxon>Lophotrochozoa</taxon>
        <taxon>Mollusca</taxon>
        <taxon>Cephalopoda</taxon>
        <taxon>Coleoidea</taxon>
        <taxon>Octopodiformes</taxon>
        <taxon>Octopoda</taxon>
        <taxon>Incirrata</taxon>
        <taxon>Octopodidae</taxon>
        <taxon>Octopus</taxon>
    </lineage>
</organism>
<evidence type="ECO:0000313" key="9">
    <source>
        <dbReference type="Proteomes" id="UP000515154"/>
    </source>
</evidence>
<dbReference type="InterPro" id="IPR037898">
    <property type="entry name" value="NudC_fam"/>
</dbReference>
<evidence type="ECO:0000259" key="8">
    <source>
        <dbReference type="PROSITE" id="PS51203"/>
    </source>
</evidence>